<reference evidence="1" key="2">
    <citation type="submission" date="2023-05" db="EMBL/GenBank/DDBJ databases">
        <authorList>
            <consortium name="Lawrence Berkeley National Laboratory"/>
            <person name="Steindorff A."/>
            <person name="Hensen N."/>
            <person name="Bonometti L."/>
            <person name="Westerberg I."/>
            <person name="Brannstrom I.O."/>
            <person name="Guillou S."/>
            <person name="Cros-Aarteil S."/>
            <person name="Calhoun S."/>
            <person name="Haridas S."/>
            <person name="Kuo A."/>
            <person name="Mondo S."/>
            <person name="Pangilinan J."/>
            <person name="Riley R."/>
            <person name="Labutti K."/>
            <person name="Andreopoulos B."/>
            <person name="Lipzen A."/>
            <person name="Chen C."/>
            <person name="Yanf M."/>
            <person name="Daum C."/>
            <person name="Ng V."/>
            <person name="Clum A."/>
            <person name="Ohm R."/>
            <person name="Martin F."/>
            <person name="Silar P."/>
            <person name="Natvig D."/>
            <person name="Lalanne C."/>
            <person name="Gautier V."/>
            <person name="Ament-Velasquez S.L."/>
            <person name="Kruys A."/>
            <person name="Hutchinson M.I."/>
            <person name="Powell A.J."/>
            <person name="Barry K."/>
            <person name="Miller A.N."/>
            <person name="Grigoriev I.V."/>
            <person name="Debuchy R."/>
            <person name="Gladieux P."/>
            <person name="Thoren M.H."/>
            <person name="Johannesson H."/>
        </authorList>
    </citation>
    <scope>NUCLEOTIDE SEQUENCE</scope>
    <source>
        <strain evidence="1">CBS 508.74</strain>
    </source>
</reference>
<protein>
    <submittedName>
        <fullName evidence="1">Uncharacterized protein</fullName>
    </submittedName>
</protein>
<sequence>MWWASFLLYSGVSSRPYLALGRVRSALSDSWLMYVHYESLVARLSALVQSNRRQLDHGGKQNATGGYLAFPRLPPDARPRLPSGTLSLIRTPDRAQAAVSVPAASRSALQTSRLESMLKRVRRGSVHPAPTYRGARQGLAGVRVSLSWRCIFAAGTPESQCLENPPLPAPERGC</sequence>
<gene>
    <name evidence="1" type="ORF">N656DRAFT_500686</name>
</gene>
<evidence type="ECO:0000313" key="1">
    <source>
        <dbReference type="EMBL" id="KAK4115391.1"/>
    </source>
</evidence>
<dbReference type="Proteomes" id="UP001302812">
    <property type="component" value="Unassembled WGS sequence"/>
</dbReference>
<dbReference type="GeneID" id="89933975"/>
<dbReference type="RefSeq" id="XP_064672961.1">
    <property type="nucleotide sequence ID" value="XM_064809851.1"/>
</dbReference>
<proteinExistence type="predicted"/>
<reference evidence="1" key="1">
    <citation type="journal article" date="2023" name="Mol. Phylogenet. Evol.">
        <title>Genome-scale phylogeny and comparative genomics of the fungal order Sordariales.</title>
        <authorList>
            <person name="Hensen N."/>
            <person name="Bonometti L."/>
            <person name="Westerberg I."/>
            <person name="Brannstrom I.O."/>
            <person name="Guillou S."/>
            <person name="Cros-Aarteil S."/>
            <person name="Calhoun S."/>
            <person name="Haridas S."/>
            <person name="Kuo A."/>
            <person name="Mondo S."/>
            <person name="Pangilinan J."/>
            <person name="Riley R."/>
            <person name="LaButti K."/>
            <person name="Andreopoulos B."/>
            <person name="Lipzen A."/>
            <person name="Chen C."/>
            <person name="Yan M."/>
            <person name="Daum C."/>
            <person name="Ng V."/>
            <person name="Clum A."/>
            <person name="Steindorff A."/>
            <person name="Ohm R.A."/>
            <person name="Martin F."/>
            <person name="Silar P."/>
            <person name="Natvig D.O."/>
            <person name="Lalanne C."/>
            <person name="Gautier V."/>
            <person name="Ament-Velasquez S.L."/>
            <person name="Kruys A."/>
            <person name="Hutchinson M.I."/>
            <person name="Powell A.J."/>
            <person name="Barry K."/>
            <person name="Miller A.N."/>
            <person name="Grigoriev I.V."/>
            <person name="Debuchy R."/>
            <person name="Gladieux P."/>
            <person name="Hiltunen Thoren M."/>
            <person name="Johannesson H."/>
        </authorList>
    </citation>
    <scope>NUCLEOTIDE SEQUENCE</scope>
    <source>
        <strain evidence="1">CBS 508.74</strain>
    </source>
</reference>
<organism evidence="1 2">
    <name type="scientific">Canariomyces notabilis</name>
    <dbReference type="NCBI Taxonomy" id="2074819"/>
    <lineage>
        <taxon>Eukaryota</taxon>
        <taxon>Fungi</taxon>
        <taxon>Dikarya</taxon>
        <taxon>Ascomycota</taxon>
        <taxon>Pezizomycotina</taxon>
        <taxon>Sordariomycetes</taxon>
        <taxon>Sordariomycetidae</taxon>
        <taxon>Sordariales</taxon>
        <taxon>Chaetomiaceae</taxon>
        <taxon>Canariomyces</taxon>
    </lineage>
</organism>
<evidence type="ECO:0000313" key="2">
    <source>
        <dbReference type="Proteomes" id="UP001302812"/>
    </source>
</evidence>
<name>A0AAN6TJB6_9PEZI</name>
<accession>A0AAN6TJB6</accession>
<keyword evidence="2" id="KW-1185">Reference proteome</keyword>
<dbReference type="EMBL" id="MU853335">
    <property type="protein sequence ID" value="KAK4115391.1"/>
    <property type="molecule type" value="Genomic_DNA"/>
</dbReference>
<dbReference type="AlphaFoldDB" id="A0AAN6TJB6"/>
<comment type="caution">
    <text evidence="1">The sequence shown here is derived from an EMBL/GenBank/DDBJ whole genome shotgun (WGS) entry which is preliminary data.</text>
</comment>